<proteinExistence type="predicted"/>
<dbReference type="Proteomes" id="UP001622690">
    <property type="component" value="Chromosome"/>
</dbReference>
<evidence type="ECO:0000313" key="2">
    <source>
        <dbReference type="Proteomes" id="UP001622690"/>
    </source>
</evidence>
<keyword evidence="2" id="KW-1185">Reference proteome</keyword>
<organism evidence="1 2">
    <name type="scientific">Streptomyces nigra</name>
    <dbReference type="NCBI Taxonomy" id="1827580"/>
    <lineage>
        <taxon>Bacteria</taxon>
        <taxon>Bacillati</taxon>
        <taxon>Actinomycetota</taxon>
        <taxon>Actinomycetes</taxon>
        <taxon>Kitasatosporales</taxon>
        <taxon>Streptomycetaceae</taxon>
        <taxon>Streptomyces</taxon>
    </lineage>
</organism>
<dbReference type="InterPro" id="IPR017211">
    <property type="entry name" value="UCP037465_Znf"/>
</dbReference>
<name>A0ABZ1J880_9ACTN</name>
<dbReference type="RefSeq" id="WP_115505354.1">
    <property type="nucleotide sequence ID" value="NZ_CP108125.1"/>
</dbReference>
<dbReference type="Pfam" id="PF09947">
    <property type="entry name" value="DUF2180"/>
    <property type="match status" value="1"/>
</dbReference>
<dbReference type="EMBL" id="CP108125">
    <property type="protein sequence ID" value="WTO86961.1"/>
    <property type="molecule type" value="Genomic_DNA"/>
</dbReference>
<reference evidence="1 2" key="1">
    <citation type="submission" date="2022-10" db="EMBL/GenBank/DDBJ databases">
        <title>The complete genomes of actinobacterial strains from the NBC collection.</title>
        <authorList>
            <person name="Joergensen T.S."/>
            <person name="Alvarez Arevalo M."/>
            <person name="Sterndorff E.B."/>
            <person name="Faurdal D."/>
            <person name="Vuksanovic O."/>
            <person name="Mourched A.-S."/>
            <person name="Charusanti P."/>
            <person name="Shaw S."/>
            <person name="Blin K."/>
            <person name="Weber T."/>
        </authorList>
    </citation>
    <scope>NUCLEOTIDE SEQUENCE [LARGE SCALE GENOMIC DNA]</scope>
    <source>
        <strain evidence="1 2">NBC_00206</strain>
    </source>
</reference>
<accession>A0ABZ1J880</accession>
<evidence type="ECO:0000313" key="1">
    <source>
        <dbReference type="EMBL" id="WTO86961.1"/>
    </source>
</evidence>
<sequence length="68" mass="7390">MNCYECNQLDRATDAVAVCHVCGAAVCPEHVHSEPVQMRGPAQPGKVIHSRPARRMTCPVCRTAEKAT</sequence>
<protein>
    <submittedName>
        <fullName evidence="1">DUF2180 family protein</fullName>
    </submittedName>
</protein>
<gene>
    <name evidence="1" type="ORF">OHU27_32800</name>
</gene>